<evidence type="ECO:0000256" key="3">
    <source>
        <dbReference type="ARBA" id="ARBA00023235"/>
    </source>
</evidence>
<dbReference type="SUPFAM" id="SSF50621">
    <property type="entry name" value="Alanine racemase C-terminal domain-like"/>
    <property type="match status" value="1"/>
</dbReference>
<sequence>MSTDLAEAVVDLAAVRGNLATIAAGTPARILAVVKADGFGHGAVPIARAALAAGAAWLGVTSATEALALRADGITAPILSWLHRPDADVTALILADVDISVSTVAHLRRVAADAARCGRVAHVHLKADTGLHRNGATSDDWPELLAWTRKHEHEGTLRCRAIWSHLATADQPPKTTPTLEDLVLNAPAPTGSGPIAAAPGFSASDPAAPKIDATLEELLLNAAAPGDAGAPGSAGVARQRAAFVAAVAEARAAGLTPELAHLANSAAAMTAPDTHFDLVRIGIGLYGIEPVPGRVTGLRPALTVRTSVINIKRVPAGSGVSYGPDHVTTRPTSLALLPIGYADGLPRAAEGRAQVVIAGRRCPIVGRIAMDQCVVDVGDLPVGLGDTAIVLGTGGPSATEWAAWAGTNPHEILTGIGPRVTRTYLHGE</sequence>
<comment type="caution">
    <text evidence="8">The sequence shown here is derived from an EMBL/GenBank/DDBJ whole genome shotgun (WGS) entry which is preliminary data.</text>
</comment>
<feature type="domain" description="Alanine racemase C-terminal" evidence="7">
    <location>
        <begin position="301"/>
        <end position="425"/>
    </location>
</feature>
<dbReference type="GO" id="GO:0030170">
    <property type="term" value="F:pyridoxal phosphate binding"/>
    <property type="evidence" value="ECO:0007669"/>
    <property type="project" value="UniProtKB-UniRule"/>
</dbReference>
<reference evidence="8 9" key="1">
    <citation type="submission" date="2020-08" db="EMBL/GenBank/DDBJ databases">
        <title>Sequencing the genomes of 1000 actinobacteria strains.</title>
        <authorList>
            <person name="Klenk H.-P."/>
        </authorList>
    </citation>
    <scope>NUCLEOTIDE SEQUENCE [LARGE SCALE GENOMIC DNA]</scope>
    <source>
        <strain evidence="8 9">DSM 45362</strain>
    </source>
</reference>
<dbReference type="HAMAP" id="MF_01201">
    <property type="entry name" value="Ala_racemase"/>
    <property type="match status" value="1"/>
</dbReference>
<evidence type="ECO:0000256" key="2">
    <source>
        <dbReference type="ARBA" id="ARBA00022898"/>
    </source>
</evidence>
<comment type="function">
    <text evidence="4">Catalyzes the interconversion of L-alanine and D-alanine. May also act on other amino acids.</text>
</comment>
<comment type="cofactor">
    <cofactor evidence="1 4 5">
        <name>pyridoxal 5'-phosphate</name>
        <dbReference type="ChEBI" id="CHEBI:597326"/>
    </cofactor>
</comment>
<dbReference type="Gene3D" id="3.20.20.10">
    <property type="entry name" value="Alanine racemase"/>
    <property type="match status" value="2"/>
</dbReference>
<evidence type="ECO:0000256" key="4">
    <source>
        <dbReference type="HAMAP-Rule" id="MF_01201"/>
    </source>
</evidence>
<evidence type="ECO:0000259" key="7">
    <source>
        <dbReference type="SMART" id="SM01005"/>
    </source>
</evidence>
<keyword evidence="3 4" id="KW-0413">Isomerase</keyword>
<dbReference type="SUPFAM" id="SSF51419">
    <property type="entry name" value="PLP-binding barrel"/>
    <property type="match status" value="2"/>
</dbReference>
<feature type="binding site" evidence="4 6">
    <location>
        <position position="370"/>
    </location>
    <ligand>
        <name>substrate</name>
    </ligand>
</feature>
<dbReference type="GO" id="GO:0030632">
    <property type="term" value="P:D-alanine biosynthetic process"/>
    <property type="evidence" value="ECO:0007669"/>
    <property type="project" value="UniProtKB-UniRule"/>
</dbReference>
<dbReference type="Pfam" id="PF01168">
    <property type="entry name" value="Ala_racemase_N"/>
    <property type="match status" value="2"/>
</dbReference>
<dbReference type="GO" id="GO:0005829">
    <property type="term" value="C:cytosol"/>
    <property type="evidence" value="ECO:0007669"/>
    <property type="project" value="TreeGrafter"/>
</dbReference>
<dbReference type="Proteomes" id="UP000587527">
    <property type="component" value="Unassembled WGS sequence"/>
</dbReference>
<keyword evidence="9" id="KW-1185">Reference proteome</keyword>
<dbReference type="EMBL" id="JACHMN010000003">
    <property type="protein sequence ID" value="MBB5873982.1"/>
    <property type="molecule type" value="Genomic_DNA"/>
</dbReference>
<dbReference type="CDD" id="cd00430">
    <property type="entry name" value="PLPDE_III_AR"/>
    <property type="match status" value="1"/>
</dbReference>
<evidence type="ECO:0000256" key="6">
    <source>
        <dbReference type="PIRSR" id="PIRSR600821-52"/>
    </source>
</evidence>
<gene>
    <name evidence="8" type="ORF">F4553_007416</name>
</gene>
<dbReference type="RefSeq" id="WP_184845705.1">
    <property type="nucleotide sequence ID" value="NZ_JACHMN010000003.1"/>
</dbReference>
<dbReference type="GO" id="GO:0008784">
    <property type="term" value="F:alanine racemase activity"/>
    <property type="evidence" value="ECO:0007669"/>
    <property type="project" value="UniProtKB-UniRule"/>
</dbReference>
<comment type="pathway">
    <text evidence="4">Amino-acid biosynthesis; D-alanine biosynthesis; D-alanine from L-alanine: step 1/1.</text>
</comment>
<feature type="binding site" evidence="4 6">
    <location>
        <position position="133"/>
    </location>
    <ligand>
        <name>substrate</name>
    </ligand>
</feature>
<dbReference type="InterPro" id="IPR009006">
    <property type="entry name" value="Ala_racemase/Decarboxylase_C"/>
</dbReference>
<feature type="modified residue" description="N6-(pyridoxal phosphate)lysine" evidence="4 5">
    <location>
        <position position="35"/>
    </location>
</feature>
<feature type="active site" description="Proton acceptor; specific for L-alanine" evidence="4">
    <location>
        <position position="322"/>
    </location>
</feature>
<dbReference type="InterPro" id="IPR011079">
    <property type="entry name" value="Ala_racemase_C"/>
</dbReference>
<comment type="similarity">
    <text evidence="4">Belongs to the alanine racemase family.</text>
</comment>
<name>A0A841C4J7_9ACTN</name>
<dbReference type="UniPathway" id="UPA00042">
    <property type="reaction ID" value="UER00497"/>
</dbReference>
<accession>A0A841C4J7</accession>
<dbReference type="EC" id="5.1.1.1" evidence="4"/>
<dbReference type="PANTHER" id="PTHR30511:SF0">
    <property type="entry name" value="ALANINE RACEMASE, CATABOLIC-RELATED"/>
    <property type="match status" value="1"/>
</dbReference>
<evidence type="ECO:0000313" key="8">
    <source>
        <dbReference type="EMBL" id="MBB5873982.1"/>
    </source>
</evidence>
<dbReference type="PRINTS" id="PR00992">
    <property type="entry name" value="ALARACEMASE"/>
</dbReference>
<organism evidence="8 9">
    <name type="scientific">Allocatelliglobosispora scoriae</name>
    <dbReference type="NCBI Taxonomy" id="643052"/>
    <lineage>
        <taxon>Bacteria</taxon>
        <taxon>Bacillati</taxon>
        <taxon>Actinomycetota</taxon>
        <taxon>Actinomycetes</taxon>
        <taxon>Micromonosporales</taxon>
        <taxon>Micromonosporaceae</taxon>
        <taxon>Allocatelliglobosispora</taxon>
    </lineage>
</organism>
<evidence type="ECO:0000256" key="1">
    <source>
        <dbReference type="ARBA" id="ARBA00001933"/>
    </source>
</evidence>
<proteinExistence type="inferred from homology"/>
<dbReference type="PANTHER" id="PTHR30511">
    <property type="entry name" value="ALANINE RACEMASE"/>
    <property type="match status" value="1"/>
</dbReference>
<dbReference type="InterPro" id="IPR029066">
    <property type="entry name" value="PLP-binding_barrel"/>
</dbReference>
<dbReference type="GO" id="GO:0009252">
    <property type="term" value="P:peptidoglycan biosynthetic process"/>
    <property type="evidence" value="ECO:0007669"/>
    <property type="project" value="TreeGrafter"/>
</dbReference>
<dbReference type="SMART" id="SM01005">
    <property type="entry name" value="Ala_racemase_C"/>
    <property type="match status" value="1"/>
</dbReference>
<dbReference type="Pfam" id="PF00842">
    <property type="entry name" value="Ala_racemase_C"/>
    <property type="match status" value="1"/>
</dbReference>
<feature type="active site" description="Proton acceptor; specific for D-alanine" evidence="4">
    <location>
        <position position="35"/>
    </location>
</feature>
<dbReference type="Gene3D" id="2.40.37.10">
    <property type="entry name" value="Lyase, Ornithine Decarboxylase, Chain A, domain 1"/>
    <property type="match status" value="1"/>
</dbReference>
<keyword evidence="2 4" id="KW-0663">Pyridoxal phosphate</keyword>
<comment type="catalytic activity">
    <reaction evidence="4">
        <text>L-alanine = D-alanine</text>
        <dbReference type="Rhea" id="RHEA:20249"/>
        <dbReference type="ChEBI" id="CHEBI:57416"/>
        <dbReference type="ChEBI" id="CHEBI:57972"/>
        <dbReference type="EC" id="5.1.1.1"/>
    </reaction>
</comment>
<evidence type="ECO:0000256" key="5">
    <source>
        <dbReference type="PIRSR" id="PIRSR600821-50"/>
    </source>
</evidence>
<dbReference type="InterPro" id="IPR000821">
    <property type="entry name" value="Ala_racemase"/>
</dbReference>
<dbReference type="InterPro" id="IPR001608">
    <property type="entry name" value="Ala_racemase_N"/>
</dbReference>
<protein>
    <recommendedName>
        <fullName evidence="4">Alanine racemase</fullName>
        <ecNumber evidence="4">5.1.1.1</ecNumber>
    </recommendedName>
</protein>
<evidence type="ECO:0000313" key="9">
    <source>
        <dbReference type="Proteomes" id="UP000587527"/>
    </source>
</evidence>
<dbReference type="AlphaFoldDB" id="A0A841C4J7"/>